<evidence type="ECO:0000313" key="3">
    <source>
        <dbReference type="Proteomes" id="UP001055219"/>
    </source>
</evidence>
<dbReference type="Pfam" id="PF11915">
    <property type="entry name" value="DUF3433"/>
    <property type="match status" value="1"/>
</dbReference>
<dbReference type="GeneID" id="75827808"/>
<dbReference type="EMBL" id="JAGIXG020000013">
    <property type="protein sequence ID" value="KAI6782432.1"/>
    <property type="molecule type" value="Genomic_DNA"/>
</dbReference>
<protein>
    <submittedName>
        <fullName evidence="2">Uncharacterized protein</fullName>
    </submittedName>
</protein>
<dbReference type="PANTHER" id="PTHR37544">
    <property type="entry name" value="SPRAY-RELATED"/>
    <property type="match status" value="1"/>
</dbReference>
<keyword evidence="1" id="KW-0472">Membrane</keyword>
<feature type="transmembrane region" description="Helical" evidence="1">
    <location>
        <begin position="73"/>
        <end position="92"/>
    </location>
</feature>
<name>A0A9Q0BE06_9HYPO</name>
<keyword evidence="1" id="KW-1133">Transmembrane helix</keyword>
<organism evidence="2 3">
    <name type="scientific">Emericellopsis cladophorae</name>
    <dbReference type="NCBI Taxonomy" id="2686198"/>
    <lineage>
        <taxon>Eukaryota</taxon>
        <taxon>Fungi</taxon>
        <taxon>Dikarya</taxon>
        <taxon>Ascomycota</taxon>
        <taxon>Pezizomycotina</taxon>
        <taxon>Sordariomycetes</taxon>
        <taxon>Hypocreomycetidae</taxon>
        <taxon>Hypocreales</taxon>
        <taxon>Bionectriaceae</taxon>
        <taxon>Emericellopsis</taxon>
    </lineage>
</organism>
<dbReference type="Proteomes" id="UP001055219">
    <property type="component" value="Unassembled WGS sequence"/>
</dbReference>
<dbReference type="PANTHER" id="PTHR37544:SF3">
    <property type="entry name" value="SPRAY"/>
    <property type="match status" value="1"/>
</dbReference>
<feature type="transmembrane region" description="Helical" evidence="1">
    <location>
        <begin position="183"/>
        <end position="200"/>
    </location>
</feature>
<dbReference type="AlphaFoldDB" id="A0A9Q0BE06"/>
<dbReference type="InterPro" id="IPR021840">
    <property type="entry name" value="DUF3433"/>
</dbReference>
<accession>A0A9Q0BE06</accession>
<feature type="transmembrane region" description="Helical" evidence="1">
    <location>
        <begin position="156"/>
        <end position="176"/>
    </location>
</feature>
<proteinExistence type="predicted"/>
<dbReference type="OrthoDB" id="3248909at2759"/>
<reference evidence="2" key="2">
    <citation type="submission" date="2022-07" db="EMBL/GenBank/DDBJ databases">
        <authorList>
            <person name="Goncalves M.F.M."/>
            <person name="Hilario S."/>
            <person name="Van De Peer Y."/>
            <person name="Esteves A.C."/>
            <person name="Alves A."/>
        </authorList>
    </citation>
    <scope>NUCLEOTIDE SEQUENCE</scope>
    <source>
        <strain evidence="2">MUM 19.33</strain>
    </source>
</reference>
<keyword evidence="1" id="KW-0812">Transmembrane</keyword>
<keyword evidence="3" id="KW-1185">Reference proteome</keyword>
<comment type="caution">
    <text evidence="2">The sequence shown here is derived from an EMBL/GenBank/DDBJ whole genome shotgun (WGS) entry which is preliminary data.</text>
</comment>
<dbReference type="RefSeq" id="XP_051363288.1">
    <property type="nucleotide sequence ID" value="XM_051505250.1"/>
</dbReference>
<sequence length="951" mass="104416">MAIRRFEYTPTPTDERSVTEQSWKTISQVKVAEKKGEGGIDRKPTLIERWTQPSALGLSDPVNWKPLSMTAPILSAIIIITLLMIVGIELLAQKSAQQGGLALSPSLDEIPQWARISSEYVPQVLAVAYSLVWSWVDLDVKRMQPWFEMSKPEGALAKDSLLLDYPFTFVAFVPFVAAKRKHWLVFLSGTAMVLIFWAITPLQSAQLGTNEVKLTETRDLDARAQLLPIAEQRDVLDSKILHTGYAIAWLEQQYPPFMTPTEAFLPFYATKNSPVQPGASWTAETTRLTTELDCWPAEIMRNTFSGGETSNTHDFLNGQGYIDPFSKDTGPYNITGLFCQTSYFKQQVLLTVDANTHKPVENTVETIGAKEILSGNEFNTDVLRDSPQMVNLLCSADNGDNGSLAQVLGNRRFRLAWNEAAETSEIRVSSEGEILVAKAEQKVGDVSYPPVKPSALKLESGFAFVVAVLGMLGGLSYLKWAEMKFNVFLANILTISLPAVFQDQSVMAHHPEVFYATMAPVYDNDAASNFRLSLVNFTVTSFYHDHMVSALANLSSGTPLPPWVTHDYFFQSWEIDKNAKQMGTGVYSFRTRGFGIESNCTSIASHAFPLLPEYKFPDKSAHTECPDTLAVARSKMRYSESTLSRGASAGEFSGTGTDVINMGAHLECDKSLILGWARTNKTADINGTIDGSFAICQPFLQTAVFDIEVDQEGYVQGYKAVEDADDVSTALETLDDSAGLLANVNLILGQGPGGWHNDTLTRDWISHLMTVKSGSRAFLDAEEPVPDPDEMIEVFDPIFRSLVALLIAFNRSFLFPAPNASDKVDGHRRLPETRLFMEQGAFVTSMVLLGVNMAIAVAVYTRGSAPALPRLPTTIGSIAAYIAPSRQLTEKSHDSTADTAASTYSFGRFVGHDGSLHVGIEMDPYVVPIVQSSPGKHARKGCGLFSANVAR</sequence>
<reference evidence="2" key="1">
    <citation type="journal article" date="2021" name="J Fungi (Basel)">
        <title>Genomic and Metabolomic Analyses of the Marine Fungus Emericellopsis cladophorae: Insights into Saltwater Adaptability Mechanisms and Its Biosynthetic Potential.</title>
        <authorList>
            <person name="Goncalves M.F.M."/>
            <person name="Hilario S."/>
            <person name="Van de Peer Y."/>
            <person name="Esteves A.C."/>
            <person name="Alves A."/>
        </authorList>
    </citation>
    <scope>NUCLEOTIDE SEQUENCE</scope>
    <source>
        <strain evidence="2">MUM 19.33</strain>
    </source>
</reference>
<evidence type="ECO:0000256" key="1">
    <source>
        <dbReference type="SAM" id="Phobius"/>
    </source>
</evidence>
<evidence type="ECO:0000313" key="2">
    <source>
        <dbReference type="EMBL" id="KAI6782432.1"/>
    </source>
</evidence>
<gene>
    <name evidence="2" type="ORF">J7T54_001289</name>
</gene>